<dbReference type="RefSeq" id="WP_093797926.1">
    <property type="nucleotide sequence ID" value="NZ_CP155571.1"/>
</dbReference>
<dbReference type="EMBL" id="CP155571">
    <property type="protein sequence ID" value="XFO73346.1"/>
    <property type="molecule type" value="Genomic_DNA"/>
</dbReference>
<protein>
    <submittedName>
        <fullName evidence="1">Uncharacterized protein</fullName>
    </submittedName>
</protein>
<accession>A0ABZ3J619</accession>
<organism evidence="1 2">
    <name type="scientific">Sporomusa acidovorans (strain ATCC 49682 / DSM 3132 / Mol)</name>
    <dbReference type="NCBI Taxonomy" id="1123286"/>
    <lineage>
        <taxon>Bacteria</taxon>
        <taxon>Bacillati</taxon>
        <taxon>Bacillota</taxon>
        <taxon>Negativicutes</taxon>
        <taxon>Selenomonadales</taxon>
        <taxon>Sporomusaceae</taxon>
        <taxon>Sporomusa</taxon>
    </lineage>
</organism>
<evidence type="ECO:0000313" key="1">
    <source>
        <dbReference type="EMBL" id="XFO73346.1"/>
    </source>
</evidence>
<sequence>MPVNQDYHDTLFPYSELYNTNQEAEEMAAASGITKVFLAFPSSQLHHRPGEPVIIYRIYAGETGKTYKSVATSYCSLTKVIPININNLHKLSEIEFLELSANKTVFSREQLQDFYLTKKNLILLEMVYNGFFGKGNNINHKTLSESGFFQGHPYNIQLAPENIDTILKLGGKNATDIIANKS</sequence>
<gene>
    <name evidence="1" type="ORF">SPACI_034320</name>
</gene>
<evidence type="ECO:0000313" key="2">
    <source>
        <dbReference type="Proteomes" id="UP000216052"/>
    </source>
</evidence>
<reference evidence="1" key="1">
    <citation type="submission" date="2024-05" db="EMBL/GenBank/DDBJ databases">
        <title>Isolation and characterization of Sporomusa carbonis sp. nov., a carboxydotrophic hydrogenogen in the genus of Sporomusa isolated from a charcoal burning pile.</title>
        <authorList>
            <person name="Boeer T."/>
            <person name="Rosenbaum F."/>
            <person name="Eysell L."/>
            <person name="Mueller V."/>
            <person name="Daniel R."/>
            <person name="Poehlein A."/>
        </authorList>
    </citation>
    <scope>NUCLEOTIDE SEQUENCE [LARGE SCALE GENOMIC DNA]</scope>
    <source>
        <strain evidence="1">DSM 3132</strain>
    </source>
</reference>
<name>A0ABZ3J619_SPOA4</name>
<dbReference type="Proteomes" id="UP000216052">
    <property type="component" value="Chromosome"/>
</dbReference>
<proteinExistence type="predicted"/>
<keyword evidence="2" id="KW-1185">Reference proteome</keyword>